<dbReference type="EC" id="2.3.-.-" evidence="4"/>
<dbReference type="InterPro" id="IPR000182">
    <property type="entry name" value="GNAT_dom"/>
</dbReference>
<accession>A0ABV7DZ88</accession>
<dbReference type="PANTHER" id="PTHR43072:SF23">
    <property type="entry name" value="UPF0039 PROTEIN C11D3.02C"/>
    <property type="match status" value="1"/>
</dbReference>
<keyword evidence="2 4" id="KW-0012">Acyltransferase</keyword>
<name>A0ABV7DZ88_9RHOB</name>
<dbReference type="InterPro" id="IPR016181">
    <property type="entry name" value="Acyl_CoA_acyltransferase"/>
</dbReference>
<dbReference type="Pfam" id="PF00583">
    <property type="entry name" value="Acetyltransf_1"/>
    <property type="match status" value="1"/>
</dbReference>
<keyword evidence="5" id="KW-1185">Reference proteome</keyword>
<reference evidence="5" key="1">
    <citation type="journal article" date="2019" name="Int. J. Syst. Evol. Microbiol.">
        <title>The Global Catalogue of Microorganisms (GCM) 10K type strain sequencing project: providing services to taxonomists for standard genome sequencing and annotation.</title>
        <authorList>
            <consortium name="The Broad Institute Genomics Platform"/>
            <consortium name="The Broad Institute Genome Sequencing Center for Infectious Disease"/>
            <person name="Wu L."/>
            <person name="Ma J."/>
        </authorList>
    </citation>
    <scope>NUCLEOTIDE SEQUENCE [LARGE SCALE GENOMIC DNA]</scope>
    <source>
        <strain evidence="5">KCTC 62102</strain>
    </source>
</reference>
<dbReference type="EMBL" id="JBHRSM010000026">
    <property type="protein sequence ID" value="MFC3087687.1"/>
    <property type="molecule type" value="Genomic_DNA"/>
</dbReference>
<keyword evidence="1 4" id="KW-0808">Transferase</keyword>
<dbReference type="Gene3D" id="3.40.630.30">
    <property type="match status" value="1"/>
</dbReference>
<dbReference type="SUPFAM" id="SSF55729">
    <property type="entry name" value="Acyl-CoA N-acyltransferases (Nat)"/>
    <property type="match status" value="1"/>
</dbReference>
<evidence type="ECO:0000313" key="5">
    <source>
        <dbReference type="Proteomes" id="UP001595445"/>
    </source>
</evidence>
<dbReference type="GO" id="GO:0016746">
    <property type="term" value="F:acyltransferase activity"/>
    <property type="evidence" value="ECO:0007669"/>
    <property type="project" value="UniProtKB-KW"/>
</dbReference>
<comment type="caution">
    <text evidence="4">The sequence shown here is derived from an EMBL/GenBank/DDBJ whole genome shotgun (WGS) entry which is preliminary data.</text>
</comment>
<evidence type="ECO:0000256" key="1">
    <source>
        <dbReference type="ARBA" id="ARBA00022679"/>
    </source>
</evidence>
<dbReference type="PANTHER" id="PTHR43072">
    <property type="entry name" value="N-ACETYLTRANSFERASE"/>
    <property type="match status" value="1"/>
</dbReference>
<dbReference type="RefSeq" id="WP_197642223.1">
    <property type="nucleotide sequence ID" value="NZ_JAEACP010000003.1"/>
</dbReference>
<dbReference type="Proteomes" id="UP001595445">
    <property type="component" value="Unassembled WGS sequence"/>
</dbReference>
<evidence type="ECO:0000259" key="3">
    <source>
        <dbReference type="PROSITE" id="PS51186"/>
    </source>
</evidence>
<sequence length="160" mass="17099">MIRRATAGDAAAIAALWNPWIRDTAVTFNPSEKTPAEVAKLIADRDALGHATFVALGPELLGFASYAQFRGGPGYATCMEHSVILAPQARGQGTGRALMQAVQDHARAAGAHQLIAGVSAENPEGIAFHARIGFAEIARIREAGRKFGRFMDLVLMQKFL</sequence>
<dbReference type="CDD" id="cd04301">
    <property type="entry name" value="NAT_SF"/>
    <property type="match status" value="1"/>
</dbReference>
<feature type="domain" description="N-acetyltransferase" evidence="3">
    <location>
        <begin position="1"/>
        <end position="160"/>
    </location>
</feature>
<organism evidence="4 5">
    <name type="scientific">Tabrizicola soli</name>
    <dbReference type="NCBI Taxonomy" id="2185115"/>
    <lineage>
        <taxon>Bacteria</taxon>
        <taxon>Pseudomonadati</taxon>
        <taxon>Pseudomonadota</taxon>
        <taxon>Alphaproteobacteria</taxon>
        <taxon>Rhodobacterales</taxon>
        <taxon>Paracoccaceae</taxon>
        <taxon>Tabrizicola</taxon>
    </lineage>
</organism>
<dbReference type="PROSITE" id="PS51186">
    <property type="entry name" value="GNAT"/>
    <property type="match status" value="1"/>
</dbReference>
<gene>
    <name evidence="4" type="ORF">ACFOD6_16695</name>
</gene>
<evidence type="ECO:0000313" key="4">
    <source>
        <dbReference type="EMBL" id="MFC3087687.1"/>
    </source>
</evidence>
<evidence type="ECO:0000256" key="2">
    <source>
        <dbReference type="ARBA" id="ARBA00023315"/>
    </source>
</evidence>
<protein>
    <submittedName>
        <fullName evidence="4">GNAT family N-acetyltransferase</fullName>
        <ecNumber evidence="4">2.3.-.-</ecNumber>
    </submittedName>
</protein>
<proteinExistence type="predicted"/>